<feature type="compositionally biased region" description="Polar residues" evidence="1">
    <location>
        <begin position="397"/>
        <end position="407"/>
    </location>
</feature>
<reference evidence="3" key="1">
    <citation type="submission" date="2016-06" db="EMBL/GenBank/DDBJ databases">
        <authorList>
            <person name="Cuomo C."/>
            <person name="Litvintseva A."/>
            <person name="Heitman J."/>
            <person name="Chen Y."/>
            <person name="Sun S."/>
            <person name="Springer D."/>
            <person name="Dromer F."/>
            <person name="Young S."/>
            <person name="Zeng Q."/>
            <person name="Chapman S."/>
            <person name="Gujja S."/>
            <person name="Saif S."/>
            <person name="Birren B."/>
        </authorList>
    </citation>
    <scope>NUCLEOTIDE SEQUENCE</scope>
    <source>
        <strain evidence="3">CBS 7841</strain>
    </source>
</reference>
<dbReference type="PANTHER" id="PTHR31735">
    <property type="entry name" value="VACUOLAR MEMBRANE PROTEIN YPL162C"/>
    <property type="match status" value="1"/>
</dbReference>
<dbReference type="RefSeq" id="XP_066070958.1">
    <property type="nucleotide sequence ID" value="XM_066214861.1"/>
</dbReference>
<feature type="compositionally biased region" description="Low complexity" evidence="1">
    <location>
        <begin position="11"/>
        <end position="22"/>
    </location>
</feature>
<accession>A0A1E3ID19</accession>
<evidence type="ECO:0000256" key="2">
    <source>
        <dbReference type="SAM" id="Phobius"/>
    </source>
</evidence>
<reference evidence="3" key="2">
    <citation type="journal article" date="2022" name="Elife">
        <title>Obligate sexual reproduction of a homothallic fungus closely related to the Cryptococcus pathogenic species complex.</title>
        <authorList>
            <person name="Passer A.R."/>
            <person name="Clancey S.A."/>
            <person name="Shea T."/>
            <person name="David-Palma M."/>
            <person name="Averette A.F."/>
            <person name="Boekhout T."/>
            <person name="Porcel B.M."/>
            <person name="Nowrousian M."/>
            <person name="Cuomo C.A."/>
            <person name="Sun S."/>
            <person name="Heitman J."/>
            <person name="Coelho M.A."/>
        </authorList>
    </citation>
    <scope>NUCLEOTIDE SEQUENCE</scope>
    <source>
        <strain evidence="3">CBS 7841</strain>
    </source>
</reference>
<gene>
    <name evidence="3" type="ORF">L203_105494</name>
</gene>
<feature type="compositionally biased region" description="Basic and acidic residues" evidence="1">
    <location>
        <begin position="330"/>
        <end position="351"/>
    </location>
</feature>
<feature type="compositionally biased region" description="Polar residues" evidence="1">
    <location>
        <begin position="281"/>
        <end position="304"/>
    </location>
</feature>
<feature type="region of interest" description="Disordered" evidence="1">
    <location>
        <begin position="270"/>
        <end position="451"/>
    </location>
</feature>
<reference evidence="3" key="3">
    <citation type="submission" date="2024-01" db="EMBL/GenBank/DDBJ databases">
        <authorList>
            <person name="Coelho M.A."/>
            <person name="David-Palma M."/>
            <person name="Shea T."/>
            <person name="Sun S."/>
            <person name="Cuomo C.A."/>
            <person name="Heitman J."/>
        </authorList>
    </citation>
    <scope>NUCLEOTIDE SEQUENCE</scope>
    <source>
        <strain evidence="3">CBS 7841</strain>
    </source>
</reference>
<protein>
    <submittedName>
        <fullName evidence="3">Uncharacterized protein</fullName>
    </submittedName>
</protein>
<dbReference type="PANTHER" id="PTHR31735:SF1">
    <property type="entry name" value="VACUOLAR MEMBRANE PROTEIN YPL162C"/>
    <property type="match status" value="1"/>
</dbReference>
<sequence>MILQKNGTIVDSTTPDSDSTQTDPERCRLLGPTGLVVQTLMGALVISSLVIKKQLEKRKRSWHIWFMDVGKQLVGQAVVHGLNVLISDLVASAANNNPCSLYFLNVLIDTTIGVGIIYFSLKFFTWYFSKHLGYDGFISGKYGHPPQPLFWWKQLVTYLLSIITMKLLVILPLTLPYISDALLQLGHSLLEYLSPSAQIIFVMAFFPLIMNVVQFCLVDQVIKASKADEDETRDDGQGYNRVPDWEGDEESQAAHGPVLDARQVKVETTLPPSSPLLSSSNHQGYGSTTPSPIGSPTRGVNNESVWPEMISKTSPTARSEIHATVSSSKDSWDSNPDGRRNLDHTFERGERSNAPSPDLLPHPANPCGLSNTLEASAASLEDASQPTQAPVYEKEWGTSSTVPQNRRITSDIEREARLTLSPPESPVIRERERSEDSRDEMGLDVWQRARL</sequence>
<feature type="transmembrane region" description="Helical" evidence="2">
    <location>
        <begin position="155"/>
        <end position="178"/>
    </location>
</feature>
<keyword evidence="2" id="KW-1133">Transmembrane helix</keyword>
<feature type="compositionally biased region" description="Basic and acidic residues" evidence="1">
    <location>
        <begin position="408"/>
        <end position="417"/>
    </location>
</feature>
<dbReference type="InterPro" id="IPR022127">
    <property type="entry name" value="STIMATE/YPL162C"/>
</dbReference>
<proteinExistence type="predicted"/>
<feature type="transmembrane region" description="Helical" evidence="2">
    <location>
        <begin position="198"/>
        <end position="218"/>
    </location>
</feature>
<dbReference type="KEGG" id="cdep:91089703"/>
<feature type="compositionally biased region" description="Low complexity" evidence="1">
    <location>
        <begin position="373"/>
        <end position="384"/>
    </location>
</feature>
<dbReference type="Pfam" id="PF12400">
    <property type="entry name" value="STIMATE"/>
    <property type="match status" value="1"/>
</dbReference>
<dbReference type="EMBL" id="CP143790">
    <property type="protein sequence ID" value="WVN90258.1"/>
    <property type="molecule type" value="Genomic_DNA"/>
</dbReference>
<evidence type="ECO:0000313" key="4">
    <source>
        <dbReference type="Proteomes" id="UP000094043"/>
    </source>
</evidence>
<keyword evidence="4" id="KW-1185">Reference proteome</keyword>
<feature type="region of interest" description="Disordered" evidence="1">
    <location>
        <begin position="1"/>
        <end position="24"/>
    </location>
</feature>
<name>A0A1E3ID19_9TREE</name>
<feature type="transmembrane region" description="Helical" evidence="2">
    <location>
        <begin position="29"/>
        <end position="52"/>
    </location>
</feature>
<organism evidence="3 4">
    <name type="scientific">Cryptococcus depauperatus CBS 7841</name>
    <dbReference type="NCBI Taxonomy" id="1295531"/>
    <lineage>
        <taxon>Eukaryota</taxon>
        <taxon>Fungi</taxon>
        <taxon>Dikarya</taxon>
        <taxon>Basidiomycota</taxon>
        <taxon>Agaricomycotina</taxon>
        <taxon>Tremellomycetes</taxon>
        <taxon>Tremellales</taxon>
        <taxon>Cryptococcaceae</taxon>
        <taxon>Cryptococcus</taxon>
    </lineage>
</organism>
<dbReference type="OrthoDB" id="431202at2759"/>
<feature type="compositionally biased region" description="Polar residues" evidence="1">
    <location>
        <begin position="1"/>
        <end position="10"/>
    </location>
</feature>
<feature type="region of interest" description="Disordered" evidence="1">
    <location>
        <begin position="227"/>
        <end position="253"/>
    </location>
</feature>
<feature type="transmembrane region" description="Helical" evidence="2">
    <location>
        <begin position="100"/>
        <end position="121"/>
    </location>
</feature>
<dbReference type="AlphaFoldDB" id="A0A1E3ID19"/>
<evidence type="ECO:0000313" key="3">
    <source>
        <dbReference type="EMBL" id="WVN90258.1"/>
    </source>
</evidence>
<keyword evidence="2" id="KW-0812">Transmembrane</keyword>
<feature type="transmembrane region" description="Helical" evidence="2">
    <location>
        <begin position="73"/>
        <end position="94"/>
    </location>
</feature>
<dbReference type="VEuPathDB" id="FungiDB:L203_04172"/>
<dbReference type="GeneID" id="91089703"/>
<keyword evidence="2" id="KW-0472">Membrane</keyword>
<dbReference type="Proteomes" id="UP000094043">
    <property type="component" value="Chromosome 7"/>
</dbReference>
<dbReference type="GO" id="GO:0016020">
    <property type="term" value="C:membrane"/>
    <property type="evidence" value="ECO:0007669"/>
    <property type="project" value="TreeGrafter"/>
</dbReference>
<feature type="compositionally biased region" description="Basic and acidic residues" evidence="1">
    <location>
        <begin position="427"/>
        <end position="441"/>
    </location>
</feature>
<evidence type="ECO:0000256" key="1">
    <source>
        <dbReference type="SAM" id="MobiDB-lite"/>
    </source>
</evidence>